<reference evidence="1" key="1">
    <citation type="submission" date="2008-02" db="EMBL/GenBank/DDBJ databases">
        <title>Complete sequence of Yersinia pseudotuberculosis YPIII.</title>
        <authorList>
            <consortium name="US DOE Joint Genome Institute"/>
            <person name="Challacombe J.F."/>
            <person name="Bruce D."/>
            <person name="Detter J.C."/>
            <person name="Green L."/>
            <person name="Land M."/>
            <person name="Munk C."/>
            <person name="Lindler L.E."/>
            <person name="Nikolich M.P."/>
            <person name="Brettin T."/>
        </authorList>
    </citation>
    <scope>NUCLEOTIDE SEQUENCE</scope>
    <source>
        <strain evidence="1">YPIII</strain>
    </source>
</reference>
<evidence type="ECO:0000313" key="1">
    <source>
        <dbReference type="EMBL" id="ACA66936.1"/>
    </source>
</evidence>
<proteinExistence type="predicted"/>
<dbReference type="KEGG" id="ypy:YPK_0633"/>
<dbReference type="AlphaFoldDB" id="A0A0H3AXU2"/>
<accession>A0A0H3AXU2</accession>
<gene>
    <name evidence="1" type="ordered locus">YPK_0633</name>
</gene>
<dbReference type="RefSeq" id="WP_012303539.1">
    <property type="nucleotide sequence ID" value="NZ_CP009792.1"/>
</dbReference>
<name>A0A0H3AXU2_YERPY</name>
<dbReference type="PATRIC" id="fig|502800.11.peg.1249"/>
<sequence length="229" mass="24609">MAGQLDEAAKQILGTLLADFSDRELTAKDLKSGYEGPKPEALATAICNVADITTVDFEVAFSDLEKDKLIKTGPMAMYDNDRNSSVIFIGSYSKREYVYLTEAGYKESRKAPNRPQRVQRIVNNLTITGGQFSNMQLGQGESVSQSMGITAASSDSEIVAKLISILEQQGQSVNSDQLADITAAVAAANEGNGKGAKSLLAKVCGPVWESVQPVMWPIVGELVKRSLDL</sequence>
<dbReference type="EMBL" id="CP000950">
    <property type="protein sequence ID" value="ACA66936.1"/>
    <property type="molecule type" value="Genomic_DNA"/>
</dbReference>
<protein>
    <submittedName>
        <fullName evidence="1">Uncharacterized protein</fullName>
    </submittedName>
</protein>
<organism evidence="1">
    <name type="scientific">Yersinia pseudotuberculosis serotype O:3 (strain YPIII)</name>
    <dbReference type="NCBI Taxonomy" id="502800"/>
    <lineage>
        <taxon>Bacteria</taxon>
        <taxon>Pseudomonadati</taxon>
        <taxon>Pseudomonadota</taxon>
        <taxon>Gammaproteobacteria</taxon>
        <taxon>Enterobacterales</taxon>
        <taxon>Yersiniaceae</taxon>
        <taxon>Yersinia</taxon>
    </lineage>
</organism>